<comment type="function">
    <text evidence="1 11">Acts as a component of the essential kinetochore-associated NDC80 complex, which is required for chromosome segregation and spindle checkpoint activity.</text>
</comment>
<feature type="coiled-coil region" evidence="12">
    <location>
        <begin position="45"/>
        <end position="107"/>
    </location>
</feature>
<keyword evidence="6 11" id="KW-0498">Mitosis</keyword>
<evidence type="ECO:0000256" key="7">
    <source>
        <dbReference type="ARBA" id="ARBA00022838"/>
    </source>
</evidence>
<dbReference type="AlphaFoldDB" id="G8YLI2"/>
<keyword evidence="4 11" id="KW-0158">Chromosome</keyword>
<reference evidence="14 15" key="1">
    <citation type="journal article" date="2012" name="G3 (Bethesda)">
        <title>Pichia sorbitophila, an interspecies yeast hybrid reveals early steps of genome resolution following polyploidization.</title>
        <authorList>
            <person name="Leh Louis V."/>
            <person name="Despons L."/>
            <person name="Friedrich A."/>
            <person name="Martin T."/>
            <person name="Durrens P."/>
            <person name="Casaregola S."/>
            <person name="Neuveglise C."/>
            <person name="Fairhead C."/>
            <person name="Marck C."/>
            <person name="Cruz J.A."/>
            <person name="Straub M.L."/>
            <person name="Kugler V."/>
            <person name="Sacerdot C."/>
            <person name="Uzunov Z."/>
            <person name="Thierry A."/>
            <person name="Weiss S."/>
            <person name="Bleykasten C."/>
            <person name="De Montigny J."/>
            <person name="Jacques N."/>
            <person name="Jung P."/>
            <person name="Lemaire M."/>
            <person name="Mallet S."/>
            <person name="Morel G."/>
            <person name="Richard G.F."/>
            <person name="Sarkar A."/>
            <person name="Savel G."/>
            <person name="Schacherer J."/>
            <person name="Seret M.L."/>
            <person name="Talla E."/>
            <person name="Samson G."/>
            <person name="Jubin C."/>
            <person name="Poulain J."/>
            <person name="Vacherie B."/>
            <person name="Barbe V."/>
            <person name="Pelletier E."/>
            <person name="Sherman D.J."/>
            <person name="Westhof E."/>
            <person name="Weissenbach J."/>
            <person name="Baret P.V."/>
            <person name="Wincker P."/>
            <person name="Gaillardin C."/>
            <person name="Dujon B."/>
            <person name="Souciet J.L."/>
        </authorList>
    </citation>
    <scope>NUCLEOTIDE SEQUENCE [LARGE SCALE GENOMIC DNA]</scope>
    <source>
        <strain evidence="15">ATCC MYA-4447 / BCRC 22081 / CBS 7064 / NBRC 10061 / NRRL Y-12695</strain>
    </source>
</reference>
<gene>
    <name evidence="14" type="primary">Piso0_001707</name>
    <name evidence="14" type="ORF">GNLVRS01_PISO0F12303g</name>
</gene>
<comment type="subcellular location">
    <subcellularLocation>
        <location evidence="11">Nucleus</location>
    </subcellularLocation>
    <subcellularLocation>
        <location evidence="11">Chromosome</location>
        <location evidence="11">Centromere</location>
        <location evidence="11">Kinetochore</location>
    </subcellularLocation>
</comment>
<dbReference type="OMA" id="HEDQRMK"/>
<dbReference type="Proteomes" id="UP000005222">
    <property type="component" value="Chromosome F"/>
</dbReference>
<protein>
    <recommendedName>
        <fullName evidence="11">Kinetochore protein SPC25</fullName>
    </recommendedName>
</protein>
<dbReference type="GO" id="GO:0031262">
    <property type="term" value="C:Ndc80 complex"/>
    <property type="evidence" value="ECO:0007669"/>
    <property type="project" value="InterPro"/>
</dbReference>
<dbReference type="STRING" id="559304.G8YLI2"/>
<evidence type="ECO:0000313" key="14">
    <source>
        <dbReference type="EMBL" id="CCE88916.1"/>
    </source>
</evidence>
<dbReference type="GO" id="GO:0007059">
    <property type="term" value="P:chromosome segregation"/>
    <property type="evidence" value="ECO:0007669"/>
    <property type="project" value="InterPro"/>
</dbReference>
<evidence type="ECO:0000256" key="12">
    <source>
        <dbReference type="SAM" id="Coils"/>
    </source>
</evidence>
<dbReference type="PANTHER" id="PTHR14281:SF0">
    <property type="entry name" value="KINETOCHORE PROTEIN SPC25"/>
    <property type="match status" value="1"/>
</dbReference>
<evidence type="ECO:0000256" key="4">
    <source>
        <dbReference type="ARBA" id="ARBA00022454"/>
    </source>
</evidence>
<dbReference type="GO" id="GO:0051301">
    <property type="term" value="P:cell division"/>
    <property type="evidence" value="ECO:0007669"/>
    <property type="project" value="UniProtKB-UniRule"/>
</dbReference>
<keyword evidence="10 11" id="KW-0137">Centromere</keyword>
<feature type="domain" description="Chromosome segregation protein Spc25 C-terminal" evidence="13">
    <location>
        <begin position="154"/>
        <end position="224"/>
    </location>
</feature>
<keyword evidence="5 11" id="KW-0132">Cell division</keyword>
<comment type="similarity">
    <text evidence="2 11">Belongs to the SPC25 family.</text>
</comment>
<keyword evidence="11" id="KW-0539">Nucleus</keyword>
<dbReference type="InParanoid" id="G8YLI2"/>
<evidence type="ECO:0000256" key="1">
    <source>
        <dbReference type="ARBA" id="ARBA00002772"/>
    </source>
</evidence>
<dbReference type="EMBL" id="FO082054">
    <property type="protein sequence ID" value="CCE88916.1"/>
    <property type="molecule type" value="Genomic_DNA"/>
</dbReference>
<evidence type="ECO:0000256" key="6">
    <source>
        <dbReference type="ARBA" id="ARBA00022776"/>
    </source>
</evidence>
<name>G8YLI2_PICSO</name>
<evidence type="ECO:0000259" key="13">
    <source>
        <dbReference type="Pfam" id="PF08234"/>
    </source>
</evidence>
<keyword evidence="7 11" id="KW-0995">Kinetochore</keyword>
<sequence>MNISAIEEFDELQNQMNEFSAHFEVALTQKRSNIINDKQSHYVKVNEIKNQETQLQSEIDGLRQKEEKIKNTIKKTMEDLQFQKLKVEELASKQDNLIDEKAKLQAGLDELHKSIHETNIRLTMSQSSLAEQVRRDYPELQKYERYLGLKIEVVGQDSLKFVFNNVDPADLDKEVWCELLVGGEQFQLGQTSPTLAPDIVHIVEGEFNQHKEFVKFLKTIRTLLIDALQ</sequence>
<dbReference type="HOGENOM" id="CLU_085127_0_0_1"/>
<keyword evidence="15" id="KW-1185">Reference proteome</keyword>
<keyword evidence="9 11" id="KW-0131">Cell cycle</keyword>
<evidence type="ECO:0000256" key="8">
    <source>
        <dbReference type="ARBA" id="ARBA00023054"/>
    </source>
</evidence>
<dbReference type="Pfam" id="PF08234">
    <property type="entry name" value="Spindle_Spc25"/>
    <property type="match status" value="1"/>
</dbReference>
<dbReference type="InterPro" id="IPR045143">
    <property type="entry name" value="Spc25"/>
</dbReference>
<dbReference type="CDD" id="cd23784">
    <property type="entry name" value="RWD_Spc25"/>
    <property type="match status" value="1"/>
</dbReference>
<proteinExistence type="inferred from homology"/>
<dbReference type="GO" id="GO:0005634">
    <property type="term" value="C:nucleus"/>
    <property type="evidence" value="ECO:0007669"/>
    <property type="project" value="UniProtKB-SubCell"/>
</dbReference>
<organism evidence="14 15">
    <name type="scientific">Pichia sorbitophila (strain ATCC MYA-4447 / BCRC 22081 / CBS 7064 / NBRC 10061 / NRRL Y-12695)</name>
    <name type="common">Hybrid yeast</name>
    <dbReference type="NCBI Taxonomy" id="559304"/>
    <lineage>
        <taxon>Eukaryota</taxon>
        <taxon>Fungi</taxon>
        <taxon>Dikarya</taxon>
        <taxon>Ascomycota</taxon>
        <taxon>Saccharomycotina</taxon>
        <taxon>Pichiomycetes</taxon>
        <taxon>Debaryomycetaceae</taxon>
        <taxon>Millerozyma</taxon>
    </lineage>
</organism>
<evidence type="ECO:0000256" key="2">
    <source>
        <dbReference type="ARBA" id="ARBA00006379"/>
    </source>
</evidence>
<dbReference type="InterPro" id="IPR013255">
    <property type="entry name" value="Spc25_C"/>
</dbReference>
<dbReference type="Gene3D" id="3.30.457.50">
    <property type="entry name" value="Chromosome segregation protein Spc25"/>
    <property type="match status" value="1"/>
</dbReference>
<evidence type="ECO:0000256" key="9">
    <source>
        <dbReference type="ARBA" id="ARBA00023306"/>
    </source>
</evidence>
<accession>G8YLI2</accession>
<comment type="subunit">
    <text evidence="3">Component of the NDC80 complex, which consists of NDC80, NUF2, SPC24 and SPC25.</text>
</comment>
<evidence type="ECO:0000256" key="3">
    <source>
        <dbReference type="ARBA" id="ARBA00011562"/>
    </source>
</evidence>
<dbReference type="eggNOG" id="KOG4657">
    <property type="taxonomic scope" value="Eukaryota"/>
</dbReference>
<evidence type="ECO:0000256" key="5">
    <source>
        <dbReference type="ARBA" id="ARBA00022618"/>
    </source>
</evidence>
<keyword evidence="8 12" id="KW-0175">Coiled coil</keyword>
<evidence type="ECO:0000256" key="10">
    <source>
        <dbReference type="ARBA" id="ARBA00023328"/>
    </source>
</evidence>
<evidence type="ECO:0000256" key="11">
    <source>
        <dbReference type="RuleBase" id="RU367150"/>
    </source>
</evidence>
<dbReference type="PANTHER" id="PTHR14281">
    <property type="entry name" value="KINETOCHORE PROTEIN SPC25-RELATED"/>
    <property type="match status" value="1"/>
</dbReference>
<evidence type="ECO:0000313" key="15">
    <source>
        <dbReference type="Proteomes" id="UP000005222"/>
    </source>
</evidence>
<dbReference type="OrthoDB" id="4056921at2759"/>